<feature type="transmembrane region" description="Helical" evidence="8">
    <location>
        <begin position="283"/>
        <end position="302"/>
    </location>
</feature>
<reference evidence="10 11" key="1">
    <citation type="submission" date="2018-04" db="EMBL/GenBank/DDBJ databases">
        <title>Methylobacterium sp. PR1016A genome.</title>
        <authorList>
            <person name="Park W."/>
        </authorList>
    </citation>
    <scope>NUCLEOTIDE SEQUENCE [LARGE SCALE GENOMIC DNA]</scope>
    <source>
        <strain evidence="10 11">PR1016A</strain>
    </source>
</reference>
<keyword evidence="6 8" id="KW-1133">Transmembrane helix</keyword>
<feature type="domain" description="ABC transmembrane type-2" evidence="9">
    <location>
        <begin position="129"/>
        <end position="369"/>
    </location>
</feature>
<evidence type="ECO:0000256" key="5">
    <source>
        <dbReference type="ARBA" id="ARBA00022692"/>
    </source>
</evidence>
<keyword evidence="11" id="KW-1185">Reference proteome</keyword>
<evidence type="ECO:0000256" key="7">
    <source>
        <dbReference type="ARBA" id="ARBA00023136"/>
    </source>
</evidence>
<proteinExistence type="inferred from homology"/>
<dbReference type="OrthoDB" id="9784671at2"/>
<protein>
    <submittedName>
        <fullName evidence="10">ABC transporter permease</fullName>
    </submittedName>
</protein>
<dbReference type="InterPro" id="IPR013525">
    <property type="entry name" value="ABC2_TM"/>
</dbReference>
<dbReference type="GO" id="GO:0005886">
    <property type="term" value="C:plasma membrane"/>
    <property type="evidence" value="ECO:0007669"/>
    <property type="project" value="UniProtKB-SubCell"/>
</dbReference>
<keyword evidence="4" id="KW-1003">Cell membrane</keyword>
<keyword evidence="7 8" id="KW-0472">Membrane</keyword>
<evidence type="ECO:0000256" key="6">
    <source>
        <dbReference type="ARBA" id="ARBA00022989"/>
    </source>
</evidence>
<feature type="transmembrane region" description="Helical" evidence="8">
    <location>
        <begin position="344"/>
        <end position="363"/>
    </location>
</feature>
<keyword evidence="3" id="KW-0813">Transport</keyword>
<feature type="transmembrane region" description="Helical" evidence="8">
    <location>
        <begin position="256"/>
        <end position="277"/>
    </location>
</feature>
<dbReference type="Pfam" id="PF12698">
    <property type="entry name" value="ABC2_membrane_3"/>
    <property type="match status" value="1"/>
</dbReference>
<evidence type="ECO:0000313" key="10">
    <source>
        <dbReference type="EMBL" id="AWB22809.1"/>
    </source>
</evidence>
<evidence type="ECO:0000256" key="8">
    <source>
        <dbReference type="SAM" id="Phobius"/>
    </source>
</evidence>
<dbReference type="InterPro" id="IPR051449">
    <property type="entry name" value="ABC-2_transporter_component"/>
</dbReference>
<dbReference type="AlphaFoldDB" id="A0A2R4WMQ0"/>
<organism evidence="10 11">
    <name type="scientific">Methylobacterium currus</name>
    <dbReference type="NCBI Taxonomy" id="2051553"/>
    <lineage>
        <taxon>Bacteria</taxon>
        <taxon>Pseudomonadati</taxon>
        <taxon>Pseudomonadota</taxon>
        <taxon>Alphaproteobacteria</taxon>
        <taxon>Hyphomicrobiales</taxon>
        <taxon>Methylobacteriaceae</taxon>
        <taxon>Methylobacterium</taxon>
    </lineage>
</organism>
<dbReference type="KEGG" id="mee:DA075_19430"/>
<gene>
    <name evidence="10" type="ORF">DA075_19430</name>
</gene>
<keyword evidence="5 8" id="KW-0812">Transmembrane</keyword>
<dbReference type="EMBL" id="CP028843">
    <property type="protein sequence ID" value="AWB22809.1"/>
    <property type="molecule type" value="Genomic_DNA"/>
</dbReference>
<dbReference type="Proteomes" id="UP000244755">
    <property type="component" value="Chromosome 1"/>
</dbReference>
<dbReference type="GO" id="GO:0140359">
    <property type="term" value="F:ABC-type transporter activity"/>
    <property type="evidence" value="ECO:0007669"/>
    <property type="project" value="InterPro"/>
</dbReference>
<dbReference type="PANTHER" id="PTHR30294">
    <property type="entry name" value="MEMBRANE COMPONENT OF ABC TRANSPORTER YHHJ-RELATED"/>
    <property type="match status" value="1"/>
</dbReference>
<evidence type="ECO:0000313" key="11">
    <source>
        <dbReference type="Proteomes" id="UP000244755"/>
    </source>
</evidence>
<feature type="transmembrane region" description="Helical" evidence="8">
    <location>
        <begin position="174"/>
        <end position="200"/>
    </location>
</feature>
<dbReference type="PANTHER" id="PTHR30294:SF47">
    <property type="entry name" value="INNER MEMBRANE TRANSPORT PERMEASE YHHJ"/>
    <property type="match status" value="1"/>
</dbReference>
<comment type="similarity">
    <text evidence="2">Belongs to the ABC-2 integral membrane protein family.</text>
</comment>
<name>A0A2R4WMQ0_9HYPH</name>
<evidence type="ECO:0000256" key="3">
    <source>
        <dbReference type="ARBA" id="ARBA00022448"/>
    </source>
</evidence>
<comment type="subcellular location">
    <subcellularLocation>
        <location evidence="1">Cell membrane</location>
        <topology evidence="1">Multi-pass membrane protein</topology>
    </subcellularLocation>
</comment>
<feature type="transmembrane region" description="Helical" evidence="8">
    <location>
        <begin position="220"/>
        <end position="244"/>
    </location>
</feature>
<dbReference type="RefSeq" id="WP_099954609.1">
    <property type="nucleotide sequence ID" value="NZ_CP028843.1"/>
</dbReference>
<evidence type="ECO:0000259" key="9">
    <source>
        <dbReference type="PROSITE" id="PS51012"/>
    </source>
</evidence>
<sequence>MRSLATILWLGIKELRSVLTDTVLIGLVLYSFSLAILAQARSGSQEVRNASVAIVDEDRSPLSRRIAGAFLPPLFRPPAFLAAREVLPAMNAGRYTLVLDVPPHLARDLLARRHPVLKLDVDATAMVQAGLGAGYAQQIVAGEIAGYLARGRGTGPAPVTLVSRIAYNPNAETAWFTSVMGILNSVTMLAIILAGAAIVRERERGTLDHLLVMPVAPMEIALAKIWANGAVILTAVGLSLVVVVRGVLRVPLAGSLPAFMAGTAIYLFFATAVGLYLGTVSRSMPQLGLLFLLVYLPLAMLSGSNTPLESMPPWLSAALQASPTVHFVAFAQAVLYRGAGLDVVWPRLVVIAGIGGLFLILSLRRFRLAAKAETGG</sequence>
<dbReference type="InterPro" id="IPR047817">
    <property type="entry name" value="ABC2_TM_bact-type"/>
</dbReference>
<evidence type="ECO:0000256" key="1">
    <source>
        <dbReference type="ARBA" id="ARBA00004651"/>
    </source>
</evidence>
<evidence type="ECO:0000256" key="2">
    <source>
        <dbReference type="ARBA" id="ARBA00007783"/>
    </source>
</evidence>
<accession>A0A2R4WMQ0</accession>
<evidence type="ECO:0000256" key="4">
    <source>
        <dbReference type="ARBA" id="ARBA00022475"/>
    </source>
</evidence>
<dbReference type="PROSITE" id="PS51012">
    <property type="entry name" value="ABC_TM2"/>
    <property type="match status" value="1"/>
</dbReference>